<proteinExistence type="predicted"/>
<accession>A0A8K0KYG5</accession>
<dbReference type="EMBL" id="JAESVG020000007">
    <property type="protein sequence ID" value="KAG8625717.1"/>
    <property type="molecule type" value="Genomic_DNA"/>
</dbReference>
<name>A0A8K0KYG5_9PEZI</name>
<protein>
    <submittedName>
        <fullName evidence="1">Uncharacterized protein</fullName>
    </submittedName>
</protein>
<reference evidence="1" key="1">
    <citation type="submission" date="2021-07" db="EMBL/GenBank/DDBJ databases">
        <title>Elsinoe batatas strain:CRI-CJ2 Genome sequencing and assembly.</title>
        <authorList>
            <person name="Huang L."/>
        </authorList>
    </citation>
    <scope>NUCLEOTIDE SEQUENCE</scope>
    <source>
        <strain evidence="1">CRI-CJ2</strain>
    </source>
</reference>
<dbReference type="OrthoDB" id="10372142at2759"/>
<sequence>MDDAQASFCTFIPAPVSDEARNKPDFTWQCVQCAKKGIECYQIPGELRNKAVEVAEVQWMGIETWGLWRSNLKLIIKINCPTGDLASNFRLHCGRPGREEEDYDTTGPRSKDFNLTSEQIDLAKMKKDWRRMHAGVHINERTLLLEKIQDMQDQLALERRSRQN</sequence>
<dbReference type="AlphaFoldDB" id="A0A8K0KYG5"/>
<organism evidence="1 2">
    <name type="scientific">Elsinoe batatas</name>
    <dbReference type="NCBI Taxonomy" id="2601811"/>
    <lineage>
        <taxon>Eukaryota</taxon>
        <taxon>Fungi</taxon>
        <taxon>Dikarya</taxon>
        <taxon>Ascomycota</taxon>
        <taxon>Pezizomycotina</taxon>
        <taxon>Dothideomycetes</taxon>
        <taxon>Dothideomycetidae</taxon>
        <taxon>Myriangiales</taxon>
        <taxon>Elsinoaceae</taxon>
        <taxon>Elsinoe</taxon>
    </lineage>
</organism>
<comment type="caution">
    <text evidence="1">The sequence shown here is derived from an EMBL/GenBank/DDBJ whole genome shotgun (WGS) entry which is preliminary data.</text>
</comment>
<evidence type="ECO:0000313" key="1">
    <source>
        <dbReference type="EMBL" id="KAG8625717.1"/>
    </source>
</evidence>
<gene>
    <name evidence="1" type="ORF">KVT40_006118</name>
</gene>
<dbReference type="Proteomes" id="UP000809789">
    <property type="component" value="Unassembled WGS sequence"/>
</dbReference>
<keyword evidence="2" id="KW-1185">Reference proteome</keyword>
<evidence type="ECO:0000313" key="2">
    <source>
        <dbReference type="Proteomes" id="UP000809789"/>
    </source>
</evidence>